<evidence type="ECO:0000313" key="1">
    <source>
        <dbReference type="EMBL" id="KAK3721473.1"/>
    </source>
</evidence>
<name>A0ACC3NQV1_9PEZI</name>
<protein>
    <submittedName>
        <fullName evidence="1">Uncharacterized protein</fullName>
    </submittedName>
</protein>
<reference evidence="1" key="1">
    <citation type="submission" date="2023-07" db="EMBL/GenBank/DDBJ databases">
        <title>Black Yeasts Isolated from many extreme environments.</title>
        <authorList>
            <person name="Coleine C."/>
            <person name="Stajich J.E."/>
            <person name="Selbmann L."/>
        </authorList>
    </citation>
    <scope>NUCLEOTIDE SEQUENCE</scope>
    <source>
        <strain evidence="1">CCFEE 5714</strain>
    </source>
</reference>
<organism evidence="1 2">
    <name type="scientific">Vermiconidia calcicola</name>
    <dbReference type="NCBI Taxonomy" id="1690605"/>
    <lineage>
        <taxon>Eukaryota</taxon>
        <taxon>Fungi</taxon>
        <taxon>Dikarya</taxon>
        <taxon>Ascomycota</taxon>
        <taxon>Pezizomycotina</taxon>
        <taxon>Dothideomycetes</taxon>
        <taxon>Dothideomycetidae</taxon>
        <taxon>Mycosphaerellales</taxon>
        <taxon>Extremaceae</taxon>
        <taxon>Vermiconidia</taxon>
    </lineage>
</organism>
<proteinExistence type="predicted"/>
<keyword evidence="2" id="KW-1185">Reference proteome</keyword>
<accession>A0ACC3NQV1</accession>
<evidence type="ECO:0000313" key="2">
    <source>
        <dbReference type="Proteomes" id="UP001281147"/>
    </source>
</evidence>
<dbReference type="Proteomes" id="UP001281147">
    <property type="component" value="Unassembled WGS sequence"/>
</dbReference>
<dbReference type="EMBL" id="JAUTXU010000017">
    <property type="protein sequence ID" value="KAK3721473.1"/>
    <property type="molecule type" value="Genomic_DNA"/>
</dbReference>
<gene>
    <name evidence="1" type="ORF">LTR37_003028</name>
</gene>
<sequence length="283" mass="29558">MVAFQLIPNQQPLNNTPHSHPLPMASKVCLIIGGTGGLGRACAEDLASKGHKVIVAGRNKSKGDAIVQTIKAAGGEATFLPFDISSPDSITQLHKDAVATYGGRLDVAVNGAGITGDFAKIADMTPSNFSLVWQVNVTGVMLSMQCQIHAMRANPGGSGGHIINFSSIFGLHGCQFGSAYVASKHALVGLTKAAALEYSNPRDNILVNAVAPGVIITEMTAVLDDPSGLPEGEMKEYMSGFKALYPQGRFGKVEDVARGVNYLVESDWVTGTVLEIEGGYGAA</sequence>
<comment type="caution">
    <text evidence="1">The sequence shown here is derived from an EMBL/GenBank/DDBJ whole genome shotgun (WGS) entry which is preliminary data.</text>
</comment>